<proteinExistence type="predicted"/>
<evidence type="ECO:0000313" key="2">
    <source>
        <dbReference type="Proteomes" id="UP000308037"/>
    </source>
</evidence>
<dbReference type="EMBL" id="QKNX01000006">
    <property type="protein sequence ID" value="TKR24910.1"/>
    <property type="molecule type" value="Genomic_DNA"/>
</dbReference>
<accession>A0A4U5J790</accession>
<dbReference type="OrthoDB" id="212231at2157"/>
<organism evidence="1 2">
    <name type="scientific">Natronomonas salsuginis</name>
    <dbReference type="NCBI Taxonomy" id="2217661"/>
    <lineage>
        <taxon>Archaea</taxon>
        <taxon>Methanobacteriati</taxon>
        <taxon>Methanobacteriota</taxon>
        <taxon>Stenosarchaea group</taxon>
        <taxon>Halobacteria</taxon>
        <taxon>Halobacteriales</taxon>
        <taxon>Natronomonadaceae</taxon>
        <taxon>Natronomonas</taxon>
    </lineage>
</organism>
<reference evidence="1 2" key="1">
    <citation type="submission" date="2019-04" db="EMBL/GenBank/DDBJ databases">
        <title>Natronomonas sp. F20-122 a newhaloarchaeon isolated from a saline saltern of Isla Bacuta, Huelva, Spain.</title>
        <authorList>
            <person name="Duran-Viseras A."/>
            <person name="Sanchez-Porro C."/>
            <person name="Ventosa A."/>
        </authorList>
    </citation>
    <scope>NUCLEOTIDE SEQUENCE [LARGE SCALE GENOMIC DNA]</scope>
    <source>
        <strain evidence="1 2">F20-122</strain>
    </source>
</reference>
<dbReference type="AlphaFoldDB" id="A0A4U5J790"/>
<sequence>MTRSTNGPFRVLPGRADDEWLLLDVASADPAYLPRASLPNVSVGNRIAGELAWDGEEPALVDATVETDTRFRFRRTDEPIFEAARTCFETARAEGEAMNSRVTYGTDRNPNGVVYTFADGPGSPDLFSAFRGGHKPLDPLVARAAEGADPPFSVWILAPHEPFVAVYIVLDPDGLLERTMADTYD</sequence>
<gene>
    <name evidence="1" type="ORF">DM868_13345</name>
</gene>
<dbReference type="Pfam" id="PF20368">
    <property type="entry name" value="DUF6663"/>
    <property type="match status" value="1"/>
</dbReference>
<dbReference type="InterPro" id="IPR046604">
    <property type="entry name" value="DUF6663"/>
</dbReference>
<name>A0A4U5J790_9EURY</name>
<keyword evidence="2" id="KW-1185">Reference proteome</keyword>
<dbReference type="RefSeq" id="WP_137277332.1">
    <property type="nucleotide sequence ID" value="NZ_QKNX01000006.1"/>
</dbReference>
<comment type="caution">
    <text evidence="1">The sequence shown here is derived from an EMBL/GenBank/DDBJ whole genome shotgun (WGS) entry which is preliminary data.</text>
</comment>
<protein>
    <submittedName>
        <fullName evidence="1">Uncharacterized protein</fullName>
    </submittedName>
</protein>
<dbReference type="Proteomes" id="UP000308037">
    <property type="component" value="Unassembled WGS sequence"/>
</dbReference>
<evidence type="ECO:0000313" key="1">
    <source>
        <dbReference type="EMBL" id="TKR24910.1"/>
    </source>
</evidence>